<feature type="compositionally biased region" description="Low complexity" evidence="8">
    <location>
        <begin position="92"/>
        <end position="104"/>
    </location>
</feature>
<evidence type="ECO:0000256" key="5">
    <source>
        <dbReference type="ARBA" id="ARBA00022475"/>
    </source>
</evidence>
<accession>A0AAV3NVL5</accession>
<comment type="caution">
    <text evidence="9">The sequence shown here is derived from an EMBL/GenBank/DDBJ whole genome shotgun (WGS) entry which is preliminary data.</text>
</comment>
<feature type="region of interest" description="Disordered" evidence="8">
    <location>
        <begin position="240"/>
        <end position="278"/>
    </location>
</feature>
<dbReference type="AlphaFoldDB" id="A0AAV3NVL5"/>
<evidence type="ECO:0000256" key="8">
    <source>
        <dbReference type="SAM" id="MobiDB-lite"/>
    </source>
</evidence>
<evidence type="ECO:0000256" key="7">
    <source>
        <dbReference type="ARBA" id="ARBA00023294"/>
    </source>
</evidence>
<sequence length="427" mass="48315">MNKYSCNVSSNPSFSSTLLEAIYRSIDEGEETMRKKQQSKTGFKDEDEMANFHRLQMIEKWMEKESEKVVVRRKSLADFVPKARNSDNPEVFYSNSSFSSSDSSSGGGFSSSEAEDSGFSVSRNRSASSSCYGLQKPKPIKIKLSDPKRSCTSLSRPHIRAQQFVSELNHDYSEFRHNEQTKLVSVHQQKAGGFEKTKSKALKIYGDFRKARQPISPGGKLASFLNSMFSTVHEKKAKFAAERDRKTKSANASTCSSASSFSKSCLSKTPSSRGDKLLSNGAKRSVRFYPISVILDENCQPCGHKNLHEEKPNFEGYKNAKQAINEELKIYNFEMNFQVEKGANDLLRNYQKRVELEYDLRSSNHNKNQVLIDEDEEDFDAVSCVSSDLFELDNISATGMERYREELPVYETTHFDNNQAIANGMIL</sequence>
<feature type="compositionally biased region" description="Low complexity" evidence="8">
    <location>
        <begin position="249"/>
        <end position="272"/>
    </location>
</feature>
<evidence type="ECO:0000256" key="6">
    <source>
        <dbReference type="ARBA" id="ARBA00023136"/>
    </source>
</evidence>
<evidence type="ECO:0000256" key="3">
    <source>
        <dbReference type="ARBA" id="ARBA00010067"/>
    </source>
</evidence>
<organism evidence="9 10">
    <name type="scientific">Lithospermum erythrorhizon</name>
    <name type="common">Purple gromwell</name>
    <name type="synonym">Lithospermum officinale var. erythrorhizon</name>
    <dbReference type="NCBI Taxonomy" id="34254"/>
    <lineage>
        <taxon>Eukaryota</taxon>
        <taxon>Viridiplantae</taxon>
        <taxon>Streptophyta</taxon>
        <taxon>Embryophyta</taxon>
        <taxon>Tracheophyta</taxon>
        <taxon>Spermatophyta</taxon>
        <taxon>Magnoliopsida</taxon>
        <taxon>eudicotyledons</taxon>
        <taxon>Gunneridae</taxon>
        <taxon>Pentapetalae</taxon>
        <taxon>asterids</taxon>
        <taxon>lamiids</taxon>
        <taxon>Boraginales</taxon>
        <taxon>Boraginaceae</taxon>
        <taxon>Boraginoideae</taxon>
        <taxon>Lithospermeae</taxon>
        <taxon>Lithospermum</taxon>
    </lineage>
</organism>
<comment type="similarity">
    <text evidence="3">Belongs to the BIG GRAIN 1 (BG1) plant protein family.</text>
</comment>
<comment type="subcellular location">
    <subcellularLocation>
        <location evidence="2">Cell membrane</location>
    </subcellularLocation>
</comment>
<dbReference type="Proteomes" id="UP001454036">
    <property type="component" value="Unassembled WGS sequence"/>
</dbReference>
<evidence type="ECO:0000256" key="1">
    <source>
        <dbReference type="ARBA" id="ARBA00002281"/>
    </source>
</evidence>
<keyword evidence="4" id="KW-0813">Transport</keyword>
<protein>
    <recommendedName>
        <fullName evidence="11">Protein BIG GRAIN 1-like A</fullName>
    </recommendedName>
</protein>
<dbReference type="EMBL" id="BAABME010015829">
    <property type="protein sequence ID" value="GAA0143176.1"/>
    <property type="molecule type" value="Genomic_DNA"/>
</dbReference>
<reference evidence="9 10" key="1">
    <citation type="submission" date="2024-01" db="EMBL/GenBank/DDBJ databases">
        <title>The complete chloroplast genome sequence of Lithospermum erythrorhizon: insights into the phylogenetic relationship among Boraginaceae species and the maternal lineages of purple gromwells.</title>
        <authorList>
            <person name="Okada T."/>
            <person name="Watanabe K."/>
        </authorList>
    </citation>
    <scope>NUCLEOTIDE SEQUENCE [LARGE SCALE GENOMIC DNA]</scope>
</reference>
<evidence type="ECO:0000256" key="2">
    <source>
        <dbReference type="ARBA" id="ARBA00004236"/>
    </source>
</evidence>
<gene>
    <name evidence="9" type="ORF">LIER_35692</name>
</gene>
<evidence type="ECO:0008006" key="11">
    <source>
        <dbReference type="Google" id="ProtNLM"/>
    </source>
</evidence>
<name>A0AAV3NVL5_LITER</name>
<dbReference type="GO" id="GO:0009734">
    <property type="term" value="P:auxin-activated signaling pathway"/>
    <property type="evidence" value="ECO:0007669"/>
    <property type="project" value="UniProtKB-KW"/>
</dbReference>
<keyword evidence="10" id="KW-1185">Reference proteome</keyword>
<keyword evidence="5" id="KW-1003">Cell membrane</keyword>
<proteinExistence type="inferred from homology"/>
<keyword evidence="7" id="KW-0927">Auxin signaling pathway</keyword>
<dbReference type="InterPro" id="IPR039621">
    <property type="entry name" value="BG1-like"/>
</dbReference>
<keyword evidence="6" id="KW-0472">Membrane</keyword>
<evidence type="ECO:0000313" key="10">
    <source>
        <dbReference type="Proteomes" id="UP001454036"/>
    </source>
</evidence>
<evidence type="ECO:0000256" key="4">
    <source>
        <dbReference type="ARBA" id="ARBA00022448"/>
    </source>
</evidence>
<dbReference type="GO" id="GO:0005886">
    <property type="term" value="C:plasma membrane"/>
    <property type="evidence" value="ECO:0007669"/>
    <property type="project" value="UniProtKB-SubCell"/>
</dbReference>
<dbReference type="PANTHER" id="PTHR33541:SF28">
    <property type="entry name" value="PROTEIN BIG GRAIN 1-LIKE A"/>
    <property type="match status" value="1"/>
</dbReference>
<dbReference type="PANTHER" id="PTHR33541">
    <property type="entry name" value="PROTEIN BIG GRAIN 1-LIKE A-RELATED"/>
    <property type="match status" value="1"/>
</dbReference>
<feature type="region of interest" description="Disordered" evidence="8">
    <location>
        <begin position="90"/>
        <end position="121"/>
    </location>
</feature>
<evidence type="ECO:0000313" key="9">
    <source>
        <dbReference type="EMBL" id="GAA0143176.1"/>
    </source>
</evidence>
<comment type="function">
    <text evidence="1">Involved in auxin transport. Regulator of the auxin signaling pathway.</text>
</comment>